<proteinExistence type="predicted"/>
<evidence type="ECO:0000313" key="1">
    <source>
        <dbReference type="EMBL" id="KAK4007187.1"/>
    </source>
</evidence>
<gene>
    <name evidence="1" type="ORF">OUZ56_012347</name>
</gene>
<sequence>MADILAYIQMGYVTEMFGERHVDTILVHPGQANEISFTARVGYWLRNFGALSGVGVSIAYFNPCCWLTPPKSIRGDIEMGPQVNSGTIPSAPVTIVNIPAPPTPAGANAMARPGMNHQPPPPALQTFLFPFTDEREDQKGGQAAWIPDPDEEDILYYVDYSSDMEEFRYMATCPADEEDILYCADNPFDDETLYDADVLGTSTLILDPAALLQDRASPYCLSPASDIQERAYTSLNDRITRFRGEKCNVSVVSSYYSLGSDEEDLAKARYVERTYRILSQRDHGYRNPALEWKGFETDVWSEEEENWPRSSIPKLDKEWSRNRH</sequence>
<dbReference type="Proteomes" id="UP001234178">
    <property type="component" value="Unassembled WGS sequence"/>
</dbReference>
<dbReference type="EMBL" id="JAOYFB010000002">
    <property type="protein sequence ID" value="KAK4007187.1"/>
    <property type="molecule type" value="Genomic_DNA"/>
</dbReference>
<name>A0ABQ9Z2R5_9CRUS</name>
<reference evidence="1 2" key="1">
    <citation type="journal article" date="2023" name="Nucleic Acids Res.">
        <title>The hologenome of Daphnia magna reveals possible DNA methylation and microbiome-mediated evolution of the host genome.</title>
        <authorList>
            <person name="Chaturvedi A."/>
            <person name="Li X."/>
            <person name="Dhandapani V."/>
            <person name="Marshall H."/>
            <person name="Kissane S."/>
            <person name="Cuenca-Cambronero M."/>
            <person name="Asole G."/>
            <person name="Calvet F."/>
            <person name="Ruiz-Romero M."/>
            <person name="Marangio P."/>
            <person name="Guigo R."/>
            <person name="Rago D."/>
            <person name="Mirbahai L."/>
            <person name="Eastwood N."/>
            <person name="Colbourne J.K."/>
            <person name="Zhou J."/>
            <person name="Mallon E."/>
            <person name="Orsini L."/>
        </authorList>
    </citation>
    <scope>NUCLEOTIDE SEQUENCE [LARGE SCALE GENOMIC DNA]</scope>
    <source>
        <strain evidence="1">LRV0_1</strain>
    </source>
</reference>
<keyword evidence="2" id="KW-1185">Reference proteome</keyword>
<organism evidence="1 2">
    <name type="scientific">Daphnia magna</name>
    <dbReference type="NCBI Taxonomy" id="35525"/>
    <lineage>
        <taxon>Eukaryota</taxon>
        <taxon>Metazoa</taxon>
        <taxon>Ecdysozoa</taxon>
        <taxon>Arthropoda</taxon>
        <taxon>Crustacea</taxon>
        <taxon>Branchiopoda</taxon>
        <taxon>Diplostraca</taxon>
        <taxon>Cladocera</taxon>
        <taxon>Anomopoda</taxon>
        <taxon>Daphniidae</taxon>
        <taxon>Daphnia</taxon>
    </lineage>
</organism>
<evidence type="ECO:0000313" key="2">
    <source>
        <dbReference type="Proteomes" id="UP001234178"/>
    </source>
</evidence>
<comment type="caution">
    <text evidence="1">The sequence shown here is derived from an EMBL/GenBank/DDBJ whole genome shotgun (WGS) entry which is preliminary data.</text>
</comment>
<protein>
    <submittedName>
        <fullName evidence="1">Uncharacterized protein</fullName>
    </submittedName>
</protein>
<accession>A0ABQ9Z2R5</accession>